<evidence type="ECO:0000256" key="2">
    <source>
        <dbReference type="ARBA" id="ARBA00022448"/>
    </source>
</evidence>
<dbReference type="Proteomes" id="UP001501710">
    <property type="component" value="Unassembled WGS sequence"/>
</dbReference>
<feature type="transmembrane region" description="Helical" evidence="8">
    <location>
        <begin position="268"/>
        <end position="288"/>
    </location>
</feature>
<dbReference type="Pfam" id="PF00528">
    <property type="entry name" value="BPD_transp_1"/>
    <property type="match status" value="2"/>
</dbReference>
<dbReference type="RefSeq" id="WP_344898101.1">
    <property type="nucleotide sequence ID" value="NZ_BAABAS010000007.1"/>
</dbReference>
<feature type="transmembrane region" description="Helical" evidence="8">
    <location>
        <begin position="410"/>
        <end position="434"/>
    </location>
</feature>
<keyword evidence="3" id="KW-1003">Cell membrane</keyword>
<comment type="similarity">
    <text evidence="8">Belongs to the binding-protein-dependent transport system permease family.</text>
</comment>
<name>A0ABP8C4R3_9ACTN</name>
<sequence length="590" mass="61932">MTEGTIAGASTRTSGRDLRRWAAWVPSVLITVVTVWLFVLPLLMLAYGAVRTSPFPVADWTLDGVTRVFGRAYIWRILGITVAYSAAVASLGTCAAIGLLLISQRSLAPMRRAITPSMVILLAVPKSYYALAWAMAGAGDGGLVNKGLAAAGADGLAHGFSTHNWYGVIAVSTIKTASIAYLLLLGPLRAAARSSVEAARVCGAGPVRAFLGIEVPSLAPALLGTTLLGFVLTMQEFEVPAILGLGANIRVFSTTIYTYLQDPLGPDYSAASTASMILVLLVLLCVAAQIRMLGDRAFATVQGRAAADRTATRSPWRWALTAVIAAWIVVTIALPFAQMLVGSFQSYFGVFDGWTIGNYRSVLADPATRKAILVTVVGSAVGGAISVLLSFCLAYVFVRGRGRLALFARLGSWVPATMPGLVFGLALLWVYAVVPGLNQLFGTPFPLLIGLLVSVVPFAVRALESSLVQVSGELEEAARVSGDSFAGEVRRVLVPLMWPALASAWVLVVFVMSGTLDVPLLLAQTGTGTVSTVSYSLFQNGGLAPAAALYCTALAFFLLLTGALGAVVVGIRTWSARRGTSATVPDEGRL</sequence>
<feature type="transmembrane region" description="Helical" evidence="8">
    <location>
        <begin position="114"/>
        <end position="136"/>
    </location>
</feature>
<dbReference type="PANTHER" id="PTHR43357:SF4">
    <property type="entry name" value="INNER MEMBRANE ABC TRANSPORTER PERMEASE PROTEIN YDCV"/>
    <property type="match status" value="1"/>
</dbReference>
<evidence type="ECO:0000256" key="3">
    <source>
        <dbReference type="ARBA" id="ARBA00022475"/>
    </source>
</evidence>
<dbReference type="EMBL" id="BAABAS010000007">
    <property type="protein sequence ID" value="GAA4233652.1"/>
    <property type="molecule type" value="Genomic_DNA"/>
</dbReference>
<feature type="transmembrane region" description="Helical" evidence="8">
    <location>
        <begin position="73"/>
        <end position="102"/>
    </location>
</feature>
<comment type="caution">
    <text evidence="10">The sequence shown here is derived from an EMBL/GenBank/DDBJ whole genome shotgun (WGS) entry which is preliminary data.</text>
</comment>
<evidence type="ECO:0000256" key="1">
    <source>
        <dbReference type="ARBA" id="ARBA00004429"/>
    </source>
</evidence>
<comment type="subcellular location">
    <subcellularLocation>
        <location evidence="1">Cell inner membrane</location>
        <topology evidence="1">Multi-pass membrane protein</topology>
    </subcellularLocation>
    <subcellularLocation>
        <location evidence="8">Cell membrane</location>
        <topology evidence="8">Multi-pass membrane protein</topology>
    </subcellularLocation>
</comment>
<keyword evidence="7 8" id="KW-0472">Membrane</keyword>
<dbReference type="SUPFAM" id="SSF161098">
    <property type="entry name" value="MetI-like"/>
    <property type="match status" value="2"/>
</dbReference>
<dbReference type="CDD" id="cd06261">
    <property type="entry name" value="TM_PBP2"/>
    <property type="match status" value="2"/>
</dbReference>
<dbReference type="PROSITE" id="PS50928">
    <property type="entry name" value="ABC_TM1"/>
    <property type="match status" value="2"/>
</dbReference>
<evidence type="ECO:0000256" key="7">
    <source>
        <dbReference type="ARBA" id="ARBA00023136"/>
    </source>
</evidence>
<feature type="transmembrane region" description="Helical" evidence="8">
    <location>
        <begin position="209"/>
        <end position="232"/>
    </location>
</feature>
<keyword evidence="6 8" id="KW-1133">Transmembrane helix</keyword>
<feature type="transmembrane region" description="Helical" evidence="8">
    <location>
        <begin position="440"/>
        <end position="460"/>
    </location>
</feature>
<feature type="transmembrane region" description="Helical" evidence="8">
    <location>
        <begin position="165"/>
        <end position="188"/>
    </location>
</feature>
<keyword evidence="5 8" id="KW-0812">Transmembrane</keyword>
<feature type="transmembrane region" description="Helical" evidence="8">
    <location>
        <begin position="21"/>
        <end position="47"/>
    </location>
</feature>
<feature type="transmembrane region" description="Helical" evidence="8">
    <location>
        <begin position="371"/>
        <end position="398"/>
    </location>
</feature>
<evidence type="ECO:0000256" key="8">
    <source>
        <dbReference type="RuleBase" id="RU363032"/>
    </source>
</evidence>
<accession>A0ABP8C4R3</accession>
<protein>
    <submittedName>
        <fullName evidence="10">Iron ABC transporter permease</fullName>
    </submittedName>
</protein>
<keyword evidence="11" id="KW-1185">Reference proteome</keyword>
<keyword evidence="2 8" id="KW-0813">Transport</keyword>
<proteinExistence type="inferred from homology"/>
<evidence type="ECO:0000256" key="4">
    <source>
        <dbReference type="ARBA" id="ARBA00022519"/>
    </source>
</evidence>
<feature type="transmembrane region" description="Helical" evidence="8">
    <location>
        <begin position="492"/>
        <end position="512"/>
    </location>
</feature>
<gene>
    <name evidence="10" type="ORF">GCM10022254_36590</name>
</gene>
<keyword evidence="4" id="KW-0997">Cell inner membrane</keyword>
<evidence type="ECO:0000313" key="10">
    <source>
        <dbReference type="EMBL" id="GAA4233652.1"/>
    </source>
</evidence>
<reference evidence="11" key="1">
    <citation type="journal article" date="2019" name="Int. J. Syst. Evol. Microbiol.">
        <title>The Global Catalogue of Microorganisms (GCM) 10K type strain sequencing project: providing services to taxonomists for standard genome sequencing and annotation.</title>
        <authorList>
            <consortium name="The Broad Institute Genomics Platform"/>
            <consortium name="The Broad Institute Genome Sequencing Center for Infectious Disease"/>
            <person name="Wu L."/>
            <person name="Ma J."/>
        </authorList>
    </citation>
    <scope>NUCLEOTIDE SEQUENCE [LARGE SCALE GENOMIC DNA]</scope>
    <source>
        <strain evidence="11">JCM 17440</strain>
    </source>
</reference>
<evidence type="ECO:0000256" key="6">
    <source>
        <dbReference type="ARBA" id="ARBA00022989"/>
    </source>
</evidence>
<dbReference type="InterPro" id="IPR035906">
    <property type="entry name" value="MetI-like_sf"/>
</dbReference>
<dbReference type="Gene3D" id="1.10.3720.10">
    <property type="entry name" value="MetI-like"/>
    <property type="match status" value="2"/>
</dbReference>
<evidence type="ECO:0000313" key="11">
    <source>
        <dbReference type="Proteomes" id="UP001501710"/>
    </source>
</evidence>
<feature type="domain" description="ABC transmembrane type-1" evidence="9">
    <location>
        <begin position="372"/>
        <end position="562"/>
    </location>
</feature>
<evidence type="ECO:0000259" key="9">
    <source>
        <dbReference type="PROSITE" id="PS50928"/>
    </source>
</evidence>
<organism evidence="10 11">
    <name type="scientific">Actinomadura meridiana</name>
    <dbReference type="NCBI Taxonomy" id="559626"/>
    <lineage>
        <taxon>Bacteria</taxon>
        <taxon>Bacillati</taxon>
        <taxon>Actinomycetota</taxon>
        <taxon>Actinomycetes</taxon>
        <taxon>Streptosporangiales</taxon>
        <taxon>Thermomonosporaceae</taxon>
        <taxon>Actinomadura</taxon>
    </lineage>
</organism>
<dbReference type="InterPro" id="IPR000515">
    <property type="entry name" value="MetI-like"/>
</dbReference>
<feature type="domain" description="ABC transmembrane type-1" evidence="9">
    <location>
        <begin position="78"/>
        <end position="289"/>
    </location>
</feature>
<feature type="transmembrane region" description="Helical" evidence="8">
    <location>
        <begin position="318"/>
        <end position="341"/>
    </location>
</feature>
<evidence type="ECO:0000256" key="5">
    <source>
        <dbReference type="ARBA" id="ARBA00022692"/>
    </source>
</evidence>
<feature type="transmembrane region" description="Helical" evidence="8">
    <location>
        <begin position="547"/>
        <end position="571"/>
    </location>
</feature>
<dbReference type="PANTHER" id="PTHR43357">
    <property type="entry name" value="INNER MEMBRANE ABC TRANSPORTER PERMEASE PROTEIN YDCV"/>
    <property type="match status" value="1"/>
</dbReference>